<dbReference type="InterPro" id="IPR050624">
    <property type="entry name" value="HTH-type_Tx_Regulator"/>
</dbReference>
<evidence type="ECO:0000259" key="3">
    <source>
        <dbReference type="PROSITE" id="PS50977"/>
    </source>
</evidence>
<dbReference type="PROSITE" id="PS50977">
    <property type="entry name" value="HTH_TETR_2"/>
    <property type="match status" value="1"/>
</dbReference>
<dbReference type="SUPFAM" id="SSF46689">
    <property type="entry name" value="Homeodomain-like"/>
    <property type="match status" value="1"/>
</dbReference>
<name>A0A2H4VRA6_9EURY</name>
<dbReference type="InterPro" id="IPR001647">
    <property type="entry name" value="HTH_TetR"/>
</dbReference>
<evidence type="ECO:0000256" key="2">
    <source>
        <dbReference type="PROSITE-ProRule" id="PRU00335"/>
    </source>
</evidence>
<dbReference type="AlphaFoldDB" id="A0A2H4VRA6"/>
<reference evidence="4 5" key="1">
    <citation type="submission" date="2016-10" db="EMBL/GenBank/DDBJ databases">
        <title>Comparative genomics between deep and shallow subseafloor isolates.</title>
        <authorList>
            <person name="Ishii S."/>
            <person name="Miller J.R."/>
            <person name="Sutton G."/>
            <person name="Suzuki S."/>
            <person name="Methe B."/>
            <person name="Inagaki F."/>
            <person name="Imachi H."/>
        </authorList>
    </citation>
    <scope>NUCLEOTIDE SEQUENCE [LARGE SCALE GENOMIC DNA]</scope>
    <source>
        <strain evidence="4 5">A8p</strain>
    </source>
</reference>
<proteinExistence type="predicted"/>
<dbReference type="PANTHER" id="PTHR43479:SF11">
    <property type="entry name" value="ACREF_ENVCD OPERON REPRESSOR-RELATED"/>
    <property type="match status" value="1"/>
</dbReference>
<dbReference type="PANTHER" id="PTHR43479">
    <property type="entry name" value="ACREF/ENVCD OPERON REPRESSOR-RELATED"/>
    <property type="match status" value="1"/>
</dbReference>
<dbReference type="Proteomes" id="UP000232631">
    <property type="component" value="Chromosome"/>
</dbReference>
<dbReference type="Pfam" id="PF00440">
    <property type="entry name" value="TetR_N"/>
    <property type="match status" value="1"/>
</dbReference>
<evidence type="ECO:0000313" key="5">
    <source>
        <dbReference type="Proteomes" id="UP000232631"/>
    </source>
</evidence>
<keyword evidence="5" id="KW-1185">Reference proteome</keyword>
<evidence type="ECO:0000313" key="4">
    <source>
        <dbReference type="EMBL" id="AUB60634.1"/>
    </source>
</evidence>
<dbReference type="Gene3D" id="1.10.357.10">
    <property type="entry name" value="Tetracycline Repressor, domain 2"/>
    <property type="match status" value="1"/>
</dbReference>
<evidence type="ECO:0000256" key="1">
    <source>
        <dbReference type="ARBA" id="ARBA00023125"/>
    </source>
</evidence>
<keyword evidence="1 2" id="KW-0238">DNA-binding</keyword>
<organism evidence="4 5">
    <name type="scientific">Methanobacterium subterraneum</name>
    <dbReference type="NCBI Taxonomy" id="59277"/>
    <lineage>
        <taxon>Archaea</taxon>
        <taxon>Methanobacteriati</taxon>
        <taxon>Methanobacteriota</taxon>
        <taxon>Methanomada group</taxon>
        <taxon>Methanobacteria</taxon>
        <taxon>Methanobacteriales</taxon>
        <taxon>Methanobacteriaceae</taxon>
        <taxon>Methanobacterium</taxon>
    </lineage>
</organism>
<dbReference type="RefSeq" id="WP_100907079.1">
    <property type="nucleotide sequence ID" value="NZ_CP017768.1"/>
</dbReference>
<dbReference type="PRINTS" id="PR00455">
    <property type="entry name" value="HTHTETR"/>
</dbReference>
<dbReference type="EMBL" id="CP017768">
    <property type="protein sequence ID" value="AUB60634.1"/>
    <property type="molecule type" value="Genomic_DNA"/>
</dbReference>
<feature type="DNA-binding region" description="H-T-H motif" evidence="2">
    <location>
        <begin position="34"/>
        <end position="53"/>
    </location>
</feature>
<gene>
    <name evidence="4" type="ORF">BK009_08090</name>
</gene>
<protein>
    <submittedName>
        <fullName evidence="4">TetR family transcriptional regulator</fullName>
    </submittedName>
</protein>
<feature type="domain" description="HTH tetR-type" evidence="3">
    <location>
        <begin position="11"/>
        <end position="71"/>
    </location>
</feature>
<dbReference type="GeneID" id="35123109"/>
<sequence>MEDEKSKDKIKPTKERIFDVSIELFAAKGFDAVSVREIARGVGIRESSIYNHYPSKNAILDDIFQYFEKELIKMRPPEAQDPAKLNELTLDVFRERVKRTLNILKTPKMAKIFQISSSEQFRDERAKKIILHTLIKEPQQFTEKVLEKMVENGTIKPVNPKILSVEFQYPLFSLFLEYLLLRSEDSDTSTVEEVISNHVDYFLDTIRGENRKLAY</sequence>
<dbReference type="KEGG" id="msub:BK009_08090"/>
<accession>A0A2H4VRA6</accession>
<dbReference type="InterPro" id="IPR009057">
    <property type="entry name" value="Homeodomain-like_sf"/>
</dbReference>
<dbReference type="GO" id="GO:0003677">
    <property type="term" value="F:DNA binding"/>
    <property type="evidence" value="ECO:0007669"/>
    <property type="project" value="UniProtKB-UniRule"/>
</dbReference>
<dbReference type="SUPFAM" id="SSF48498">
    <property type="entry name" value="Tetracyclin repressor-like, C-terminal domain"/>
    <property type="match status" value="1"/>
</dbReference>
<dbReference type="InterPro" id="IPR036271">
    <property type="entry name" value="Tet_transcr_reg_TetR-rel_C_sf"/>
</dbReference>